<feature type="compositionally biased region" description="Polar residues" evidence="1">
    <location>
        <begin position="55"/>
        <end position="77"/>
    </location>
</feature>
<accession>A0A1B6MR92</accession>
<organism evidence="2">
    <name type="scientific">Graphocephala atropunctata</name>
    <dbReference type="NCBI Taxonomy" id="36148"/>
    <lineage>
        <taxon>Eukaryota</taxon>
        <taxon>Metazoa</taxon>
        <taxon>Ecdysozoa</taxon>
        <taxon>Arthropoda</taxon>
        <taxon>Hexapoda</taxon>
        <taxon>Insecta</taxon>
        <taxon>Pterygota</taxon>
        <taxon>Neoptera</taxon>
        <taxon>Paraneoptera</taxon>
        <taxon>Hemiptera</taxon>
        <taxon>Auchenorrhyncha</taxon>
        <taxon>Membracoidea</taxon>
        <taxon>Cicadellidae</taxon>
        <taxon>Cicadellinae</taxon>
        <taxon>Cicadellini</taxon>
        <taxon>Graphocephala</taxon>
    </lineage>
</organism>
<sequence>MFSDRPRNAPPAELGRLNDVMMAAKPCSGLEVSLLLDQEKNKSIHLNSPAIVQPTKESTGKNMQRQEQQSELPESNQVKESYNTWKARNAHALHDVTGRTLSTKQVLRSPKVNEVRRPHTTNNEHFYSQRPQTAISSPTVASQVPHNIYGNHGHKPSLELYPRIDENLSHCNIDRQNTDCRRDDKYNYENYSRTNENNINLVNKPNIETPRIDESVTHCNFSKQNTHRHKYNHENYSRTNENCPCPEFHCSPKQSQNRVPKHPSSTNMHSKDKDFQIHKVYPQCNSYNLKSSSCSRNIPEPQSPNYSENGCNQEQCQCGRGKVGNNSTNGMELASRNIPFTAIAAPLNLDHLNQSIVNLYNMIHLQHEELFRLKQEVMQNRLDCERFSKEKVACHQCSCEHKNNQTVKANFSNSNNSKSESVQTVTHLDERKSRSLRTADRPKCTAGVTTSLTEESDDSSPTSPEKPKTITQTTGLTNKKPKRKIAEKKYKSPPHYQKLPNERKLIREKKRREKTKGVPSPVKKTSNAGFQSRSQDVGKSFSLNEFECGVRPEEEDDDDDDASSNTSTQIDMPNYIDFNGTATSESSSDADEREESDSATEESSDPQLGWTYYNGVVEQVNKILHKKQSPSKRDKAQLPKRTPASHMYQAGNTDYETGNNWSKRVTFDGPSPLDDRDSIPNMAQVSWLHQAGPTPHYRANGGAARMQDFMMFNIADGNTNHSFSTLRYLERYNLPTSSPKDPEIPEYLFQEYKKSNKSKKKNKSKPPNPDMFPQMHQSHNRRKKY</sequence>
<feature type="region of interest" description="Disordered" evidence="1">
    <location>
        <begin position="624"/>
        <end position="663"/>
    </location>
</feature>
<protein>
    <submittedName>
        <fullName evidence="2">Uncharacterized protein</fullName>
    </submittedName>
</protein>
<feature type="compositionally biased region" description="Low complexity" evidence="1">
    <location>
        <begin position="449"/>
        <end position="463"/>
    </location>
</feature>
<dbReference type="AlphaFoldDB" id="A0A1B6MR92"/>
<gene>
    <name evidence="2" type="ORF">g.16886</name>
</gene>
<proteinExistence type="predicted"/>
<feature type="compositionally biased region" description="Polar residues" evidence="1">
    <location>
        <begin position="650"/>
        <end position="663"/>
    </location>
</feature>
<feature type="compositionally biased region" description="Basic and acidic residues" evidence="1">
    <location>
        <begin position="427"/>
        <end position="443"/>
    </location>
</feature>
<feature type="compositionally biased region" description="Acidic residues" evidence="1">
    <location>
        <begin position="553"/>
        <end position="562"/>
    </location>
</feature>
<reference evidence="2" key="1">
    <citation type="submission" date="2015-11" db="EMBL/GenBank/DDBJ databases">
        <title>De novo transcriptome assembly of four potential Pierce s Disease insect vectors from Arizona vineyards.</title>
        <authorList>
            <person name="Tassone E.E."/>
        </authorList>
    </citation>
    <scope>NUCLEOTIDE SEQUENCE</scope>
</reference>
<feature type="compositionally biased region" description="Polar residues" evidence="1">
    <location>
        <begin position="523"/>
        <end position="543"/>
    </location>
</feature>
<evidence type="ECO:0000313" key="2">
    <source>
        <dbReference type="EMBL" id="JAT38454.1"/>
    </source>
</evidence>
<feature type="compositionally biased region" description="Basic residues" evidence="1">
    <location>
        <begin position="755"/>
        <end position="764"/>
    </location>
</feature>
<feature type="compositionally biased region" description="Acidic residues" evidence="1">
    <location>
        <begin position="588"/>
        <end position="604"/>
    </location>
</feature>
<feature type="compositionally biased region" description="Low complexity" evidence="1">
    <location>
        <begin position="410"/>
        <end position="421"/>
    </location>
</feature>
<evidence type="ECO:0000256" key="1">
    <source>
        <dbReference type="SAM" id="MobiDB-lite"/>
    </source>
</evidence>
<feature type="region of interest" description="Disordered" evidence="1">
    <location>
        <begin position="45"/>
        <end position="77"/>
    </location>
</feature>
<feature type="region of interest" description="Disordered" evidence="1">
    <location>
        <begin position="752"/>
        <end position="785"/>
    </location>
</feature>
<name>A0A1B6MR92_9HEMI</name>
<feature type="region of interest" description="Disordered" evidence="1">
    <location>
        <begin position="410"/>
        <end position="609"/>
    </location>
</feature>
<dbReference type="EMBL" id="GEBQ01001523">
    <property type="protein sequence ID" value="JAT38454.1"/>
    <property type="molecule type" value="Transcribed_RNA"/>
</dbReference>